<keyword evidence="4" id="KW-0547">Nucleotide-binding</keyword>
<name>A0A1M6SL38_PARC5</name>
<dbReference type="EC" id="2.7.13.3" evidence="2"/>
<keyword evidence="8" id="KW-1133">Transmembrane helix</keyword>
<dbReference type="Proteomes" id="UP000184465">
    <property type="component" value="Unassembled WGS sequence"/>
</dbReference>
<dbReference type="InterPro" id="IPR005467">
    <property type="entry name" value="His_kinase_dom"/>
</dbReference>
<evidence type="ECO:0000256" key="5">
    <source>
        <dbReference type="ARBA" id="ARBA00022777"/>
    </source>
</evidence>
<proteinExistence type="predicted"/>
<dbReference type="InterPro" id="IPR004358">
    <property type="entry name" value="Sig_transdc_His_kin-like_C"/>
</dbReference>
<dbReference type="STRING" id="1121301.SAMN02745912_03347"/>
<feature type="transmembrane region" description="Helical" evidence="8">
    <location>
        <begin position="9"/>
        <end position="25"/>
    </location>
</feature>
<dbReference type="GO" id="GO:0000160">
    <property type="term" value="P:phosphorelay signal transduction system"/>
    <property type="evidence" value="ECO:0007669"/>
    <property type="project" value="UniProtKB-KW"/>
</dbReference>
<feature type="transmembrane region" description="Helical" evidence="8">
    <location>
        <begin position="52"/>
        <end position="70"/>
    </location>
</feature>
<dbReference type="PANTHER" id="PTHR43065:SF46">
    <property type="entry name" value="C4-DICARBOXYLATE TRANSPORT SENSOR PROTEIN DCTB"/>
    <property type="match status" value="1"/>
</dbReference>
<dbReference type="GO" id="GO:0004673">
    <property type="term" value="F:protein histidine kinase activity"/>
    <property type="evidence" value="ECO:0007669"/>
    <property type="project" value="UniProtKB-EC"/>
</dbReference>
<evidence type="ECO:0000256" key="8">
    <source>
        <dbReference type="SAM" id="Phobius"/>
    </source>
</evidence>
<dbReference type="Gene3D" id="3.30.565.10">
    <property type="entry name" value="Histidine kinase-like ATPase, C-terminal domain"/>
    <property type="match status" value="1"/>
</dbReference>
<dbReference type="EMBL" id="FRAG01000064">
    <property type="protein sequence ID" value="SHK45452.1"/>
    <property type="molecule type" value="Genomic_DNA"/>
</dbReference>
<dbReference type="InterPro" id="IPR036890">
    <property type="entry name" value="HATPase_C_sf"/>
</dbReference>
<dbReference type="Pfam" id="PF02518">
    <property type="entry name" value="HATPase_c"/>
    <property type="match status" value="1"/>
</dbReference>
<feature type="transmembrane region" description="Helical" evidence="8">
    <location>
        <begin position="82"/>
        <end position="103"/>
    </location>
</feature>
<dbReference type="GO" id="GO:0005524">
    <property type="term" value="F:ATP binding"/>
    <property type="evidence" value="ECO:0007669"/>
    <property type="project" value="UniProtKB-KW"/>
</dbReference>
<evidence type="ECO:0000256" key="2">
    <source>
        <dbReference type="ARBA" id="ARBA00012438"/>
    </source>
</evidence>
<evidence type="ECO:0000313" key="11">
    <source>
        <dbReference type="Proteomes" id="UP000184465"/>
    </source>
</evidence>
<feature type="domain" description="Histidine kinase" evidence="9">
    <location>
        <begin position="214"/>
        <end position="426"/>
    </location>
</feature>
<evidence type="ECO:0000256" key="1">
    <source>
        <dbReference type="ARBA" id="ARBA00000085"/>
    </source>
</evidence>
<keyword evidence="8" id="KW-0472">Membrane</keyword>
<comment type="catalytic activity">
    <reaction evidence="1">
        <text>ATP + protein L-histidine = ADP + protein N-phospho-L-histidine.</text>
        <dbReference type="EC" id="2.7.13.3"/>
    </reaction>
</comment>
<evidence type="ECO:0000256" key="7">
    <source>
        <dbReference type="ARBA" id="ARBA00023012"/>
    </source>
</evidence>
<reference evidence="10 11" key="1">
    <citation type="submission" date="2016-11" db="EMBL/GenBank/DDBJ databases">
        <authorList>
            <person name="Jaros S."/>
            <person name="Januszkiewicz K."/>
            <person name="Wedrychowicz H."/>
        </authorList>
    </citation>
    <scope>NUCLEOTIDE SEQUENCE [LARGE SCALE GENOMIC DNA]</scope>
    <source>
        <strain evidence="10 11">DSM 15212</strain>
    </source>
</reference>
<dbReference type="AlphaFoldDB" id="A0A1M6SL38"/>
<evidence type="ECO:0000256" key="4">
    <source>
        <dbReference type="ARBA" id="ARBA00022741"/>
    </source>
</evidence>
<dbReference type="SUPFAM" id="SSF55874">
    <property type="entry name" value="ATPase domain of HSP90 chaperone/DNA topoisomerase II/histidine kinase"/>
    <property type="match status" value="1"/>
</dbReference>
<dbReference type="OrthoDB" id="1791938at2"/>
<keyword evidence="11" id="KW-1185">Reference proteome</keyword>
<keyword evidence="3" id="KW-0808">Transferase</keyword>
<evidence type="ECO:0000259" key="9">
    <source>
        <dbReference type="PROSITE" id="PS50109"/>
    </source>
</evidence>
<sequence length="434" mass="50094">MNKDKFKKIILVSIVTTLMGQVFINPFNSDFRLSIGIAILTFLLMKFQDISIFLTTACTAALVFSFRFMIDVIQLKDISTVLQIALKHMPSAIFYIVFGFGLYHLHIRKYKQQPIFFIFLVGISDILSNISEVAVRQEFVKTSIENILASIFTAGFLRATIAFVLFSSIKAYNMLVLKEEHQERYNNLLLLTANMKVEVFFIKKTMQDIEKAMERCYSIYTELKGIKGSLDIDYTNRLRERILNLSKDIHEIKKDNQRVVSGIERLLPKKENENSMKLSTILKMLHDNTKRYIEHIGKDIDIFINYSNDLTIKDYYAFISIINNLMNNSIDAIMNSGYIKIYQYREENYIVFKVMDSGIGIKKEDIEVVFEPGFSTKFDRKTGRMSTGLGLTHVKHIVENYFKGKIEVVSQVGKGTSFIIYIPINSVAEKEAEK</sequence>
<gene>
    <name evidence="10" type="ORF">SAMN02745912_03347</name>
</gene>
<organism evidence="10 11">
    <name type="scientific">Paramaledivibacter caminithermalis (strain DSM 15212 / CIP 107654 / DViRD3)</name>
    <name type="common">Clostridium caminithermale</name>
    <dbReference type="NCBI Taxonomy" id="1121301"/>
    <lineage>
        <taxon>Bacteria</taxon>
        <taxon>Bacillati</taxon>
        <taxon>Bacillota</taxon>
        <taxon>Clostridia</taxon>
        <taxon>Peptostreptococcales</taxon>
        <taxon>Caminicellaceae</taxon>
        <taxon>Paramaledivibacter</taxon>
    </lineage>
</organism>
<keyword evidence="6" id="KW-0067">ATP-binding</keyword>
<evidence type="ECO:0000313" key="10">
    <source>
        <dbReference type="EMBL" id="SHK45452.1"/>
    </source>
</evidence>
<keyword evidence="8" id="KW-0812">Transmembrane</keyword>
<dbReference type="InterPro" id="IPR003594">
    <property type="entry name" value="HATPase_dom"/>
</dbReference>
<accession>A0A1M6SL38</accession>
<evidence type="ECO:0000256" key="6">
    <source>
        <dbReference type="ARBA" id="ARBA00022840"/>
    </source>
</evidence>
<keyword evidence="7" id="KW-0902">Two-component regulatory system</keyword>
<feature type="transmembrane region" description="Helical" evidence="8">
    <location>
        <begin position="115"/>
        <end position="135"/>
    </location>
</feature>
<dbReference type="PANTHER" id="PTHR43065">
    <property type="entry name" value="SENSOR HISTIDINE KINASE"/>
    <property type="match status" value="1"/>
</dbReference>
<protein>
    <recommendedName>
        <fullName evidence="2">histidine kinase</fullName>
        <ecNumber evidence="2">2.7.13.3</ecNumber>
    </recommendedName>
</protein>
<dbReference type="PROSITE" id="PS50109">
    <property type="entry name" value="HIS_KIN"/>
    <property type="match status" value="1"/>
</dbReference>
<keyword evidence="5 10" id="KW-0418">Kinase</keyword>
<feature type="transmembrane region" description="Helical" evidence="8">
    <location>
        <begin position="147"/>
        <end position="169"/>
    </location>
</feature>
<dbReference type="PRINTS" id="PR00344">
    <property type="entry name" value="BCTRLSENSOR"/>
</dbReference>
<evidence type="ECO:0000256" key="3">
    <source>
        <dbReference type="ARBA" id="ARBA00022679"/>
    </source>
</evidence>
<dbReference type="SMART" id="SM00387">
    <property type="entry name" value="HATPase_c"/>
    <property type="match status" value="1"/>
</dbReference>